<dbReference type="Gene3D" id="3.30.110.170">
    <property type="entry name" value="Protein of unknown function (DUF541), domain 1"/>
    <property type="match status" value="1"/>
</dbReference>
<sequence length="244" mass="25932">MRLTTLAAVAVVLVLIAPATAQPRPEPQREDAPRATALSVNAYGIVEARPDMATINVGVLTMGQSAEGARAENARRMTALTAALRRAGVAERDIQTSYVRVSPRYQYRADQSPLINGYEAQNSVRAKVRDIDATGRVIDATVQAGGNQVNGVSFGFQEPEVHVNRARRDAIRVARERAELYADALGLRVVRVISVSEAGAAAPVSLGEEIVVTASRAGGGSSPTPIAPGELETRAFVSVSYELR</sequence>
<gene>
    <name evidence="2" type="ORF">DSM104635_03121</name>
</gene>
<accession>A0A6I6MYQ0</accession>
<dbReference type="Proteomes" id="UP000431269">
    <property type="component" value="Chromosome"/>
</dbReference>
<dbReference type="PANTHER" id="PTHR34387:SF1">
    <property type="entry name" value="PERIPLASMIC IMMUNOGENIC PROTEIN"/>
    <property type="match status" value="1"/>
</dbReference>
<dbReference type="EMBL" id="CP047045">
    <property type="protein sequence ID" value="QGZ96263.1"/>
    <property type="molecule type" value="Genomic_DNA"/>
</dbReference>
<organism evidence="2 3">
    <name type="scientific">Terricaulis silvestris</name>
    <dbReference type="NCBI Taxonomy" id="2686094"/>
    <lineage>
        <taxon>Bacteria</taxon>
        <taxon>Pseudomonadati</taxon>
        <taxon>Pseudomonadota</taxon>
        <taxon>Alphaproteobacteria</taxon>
        <taxon>Caulobacterales</taxon>
        <taxon>Caulobacteraceae</taxon>
        <taxon>Terricaulis</taxon>
    </lineage>
</organism>
<feature type="chain" id="PRO_5026172905" evidence="1">
    <location>
        <begin position="22"/>
        <end position="244"/>
    </location>
</feature>
<dbReference type="GO" id="GO:0006974">
    <property type="term" value="P:DNA damage response"/>
    <property type="evidence" value="ECO:0007669"/>
    <property type="project" value="TreeGrafter"/>
</dbReference>
<dbReference type="RefSeq" id="WP_158767063.1">
    <property type="nucleotide sequence ID" value="NZ_CP047045.1"/>
</dbReference>
<keyword evidence="3" id="KW-1185">Reference proteome</keyword>
<dbReference type="InterPro" id="IPR052022">
    <property type="entry name" value="26kDa_periplasmic_antigen"/>
</dbReference>
<feature type="signal peptide" evidence="1">
    <location>
        <begin position="1"/>
        <end position="21"/>
    </location>
</feature>
<dbReference type="AlphaFoldDB" id="A0A6I6MYQ0"/>
<dbReference type="KEGG" id="tsv:DSM104635_03121"/>
<dbReference type="Gene3D" id="3.30.70.2970">
    <property type="entry name" value="Protein of unknown function (DUF541), domain 2"/>
    <property type="match status" value="1"/>
</dbReference>
<proteinExistence type="predicted"/>
<reference evidence="3" key="1">
    <citation type="submission" date="2019-12" db="EMBL/GenBank/DDBJ databases">
        <title>Complete genome of Terracaulis silvestris 0127_4.</title>
        <authorList>
            <person name="Vieira S."/>
            <person name="Riedel T."/>
            <person name="Sproer C."/>
            <person name="Pascual J."/>
            <person name="Boedeker C."/>
            <person name="Overmann J."/>
        </authorList>
    </citation>
    <scope>NUCLEOTIDE SEQUENCE [LARGE SCALE GENOMIC DNA]</scope>
    <source>
        <strain evidence="3">0127_4</strain>
    </source>
</reference>
<dbReference type="InterPro" id="IPR007497">
    <property type="entry name" value="SIMPL/DUF541"/>
</dbReference>
<dbReference type="Pfam" id="PF04402">
    <property type="entry name" value="SIMPL"/>
    <property type="match status" value="1"/>
</dbReference>
<protein>
    <submittedName>
        <fullName evidence="2">26 kDa periplasmic immunogenic protein</fullName>
    </submittedName>
</protein>
<evidence type="ECO:0000313" key="3">
    <source>
        <dbReference type="Proteomes" id="UP000431269"/>
    </source>
</evidence>
<evidence type="ECO:0000313" key="2">
    <source>
        <dbReference type="EMBL" id="QGZ96263.1"/>
    </source>
</evidence>
<dbReference type="PANTHER" id="PTHR34387">
    <property type="entry name" value="SLR1258 PROTEIN"/>
    <property type="match status" value="1"/>
</dbReference>
<keyword evidence="1" id="KW-0732">Signal</keyword>
<evidence type="ECO:0000256" key="1">
    <source>
        <dbReference type="SAM" id="SignalP"/>
    </source>
</evidence>
<name>A0A6I6MYQ0_9CAUL</name>